<dbReference type="Pfam" id="PF13727">
    <property type="entry name" value="CoA_binding_3"/>
    <property type="match status" value="1"/>
</dbReference>
<dbReference type="PANTHER" id="PTHR30576:SF0">
    <property type="entry name" value="UNDECAPRENYL-PHOSPHATE N-ACETYLGALACTOSAMINYL 1-PHOSPHATE TRANSFERASE-RELATED"/>
    <property type="match status" value="1"/>
</dbReference>
<dbReference type="Proteomes" id="UP000078272">
    <property type="component" value="Unassembled WGS sequence"/>
</dbReference>
<gene>
    <name evidence="10" type="ORF">NS226_06425</name>
</gene>
<evidence type="ECO:0000313" key="11">
    <source>
        <dbReference type="Proteomes" id="UP000078272"/>
    </source>
</evidence>
<feature type="domain" description="Bacterial sugar transferase" evidence="9">
    <location>
        <begin position="318"/>
        <end position="507"/>
    </location>
</feature>
<dbReference type="InterPro" id="IPR003362">
    <property type="entry name" value="Bact_transf"/>
</dbReference>
<keyword evidence="3 10" id="KW-0808">Transferase</keyword>
<dbReference type="NCBIfam" id="TIGR03023">
    <property type="entry name" value="WcaJ_sugtrans"/>
    <property type="match status" value="1"/>
</dbReference>
<dbReference type="GO" id="GO:0016020">
    <property type="term" value="C:membrane"/>
    <property type="evidence" value="ECO:0007669"/>
    <property type="project" value="UniProtKB-SubCell"/>
</dbReference>
<dbReference type="GO" id="GO:0000271">
    <property type="term" value="P:polysaccharide biosynthetic process"/>
    <property type="evidence" value="ECO:0007669"/>
    <property type="project" value="UniProtKB-KW"/>
</dbReference>
<dbReference type="AlphaFoldDB" id="A0A175RAR9"/>
<evidence type="ECO:0000256" key="5">
    <source>
        <dbReference type="ARBA" id="ARBA00022989"/>
    </source>
</evidence>
<dbReference type="OrthoDB" id="9808602at2"/>
<evidence type="ECO:0000256" key="7">
    <source>
        <dbReference type="ARBA" id="ARBA00023169"/>
    </source>
</evidence>
<evidence type="ECO:0000256" key="4">
    <source>
        <dbReference type="ARBA" id="ARBA00022692"/>
    </source>
</evidence>
<feature type="transmembrane region" description="Helical" evidence="8">
    <location>
        <begin position="323"/>
        <end position="344"/>
    </location>
</feature>
<dbReference type="STRING" id="401562.NS365_03870"/>
<evidence type="ECO:0000256" key="2">
    <source>
        <dbReference type="ARBA" id="ARBA00006464"/>
    </source>
</evidence>
<evidence type="ECO:0000256" key="3">
    <source>
        <dbReference type="ARBA" id="ARBA00022679"/>
    </source>
</evidence>
<proteinExistence type="inferred from homology"/>
<comment type="similarity">
    <text evidence="2">Belongs to the bacterial sugar transferase family.</text>
</comment>
<dbReference type="InterPro" id="IPR017475">
    <property type="entry name" value="EPS_sugar_tfrase"/>
</dbReference>
<dbReference type="RefSeq" id="WP_058634280.1">
    <property type="nucleotide sequence ID" value="NZ_LDPZ01000013.1"/>
</dbReference>
<dbReference type="NCBIfam" id="TIGR03025">
    <property type="entry name" value="EPS_sugtrans"/>
    <property type="match status" value="1"/>
</dbReference>
<dbReference type="GO" id="GO:0016780">
    <property type="term" value="F:phosphotransferase activity, for other substituted phosphate groups"/>
    <property type="evidence" value="ECO:0007669"/>
    <property type="project" value="TreeGrafter"/>
</dbReference>
<evidence type="ECO:0000259" key="9">
    <source>
        <dbReference type="Pfam" id="PF02397"/>
    </source>
</evidence>
<keyword evidence="4 8" id="KW-0812">Transmembrane</keyword>
<comment type="subcellular location">
    <subcellularLocation>
        <location evidence="1">Membrane</location>
        <topology evidence="1">Multi-pass membrane protein</topology>
    </subcellularLocation>
</comment>
<dbReference type="EMBL" id="LDPZ01000013">
    <property type="protein sequence ID" value="KTQ96754.1"/>
    <property type="molecule type" value="Genomic_DNA"/>
</dbReference>
<dbReference type="PANTHER" id="PTHR30576">
    <property type="entry name" value="COLANIC BIOSYNTHESIS UDP-GLUCOSE LIPID CARRIER TRANSFERASE"/>
    <property type="match status" value="1"/>
</dbReference>
<keyword evidence="7" id="KW-0270">Exopolysaccharide synthesis</keyword>
<evidence type="ECO:0000256" key="8">
    <source>
        <dbReference type="SAM" id="Phobius"/>
    </source>
</evidence>
<evidence type="ECO:0000256" key="1">
    <source>
        <dbReference type="ARBA" id="ARBA00004141"/>
    </source>
</evidence>
<name>A0A175RAR9_9HYPH</name>
<dbReference type="Pfam" id="PF02397">
    <property type="entry name" value="Bac_transf"/>
    <property type="match status" value="1"/>
</dbReference>
<feature type="transmembrane region" description="Helical" evidence="8">
    <location>
        <begin position="83"/>
        <end position="101"/>
    </location>
</feature>
<protein>
    <submittedName>
        <fullName evidence="10">UDP-phosphate glucose phosphotransferase</fullName>
    </submittedName>
</protein>
<dbReference type="SUPFAM" id="SSF51735">
    <property type="entry name" value="NAD(P)-binding Rossmann-fold domains"/>
    <property type="match status" value="1"/>
</dbReference>
<accession>A0A175RAR9</accession>
<organism evidence="10 11">
    <name type="scientific">Aureimonas ureilytica</name>
    <dbReference type="NCBI Taxonomy" id="401562"/>
    <lineage>
        <taxon>Bacteria</taxon>
        <taxon>Pseudomonadati</taxon>
        <taxon>Pseudomonadota</taxon>
        <taxon>Alphaproteobacteria</taxon>
        <taxon>Hyphomicrobiales</taxon>
        <taxon>Aurantimonadaceae</taxon>
        <taxon>Aureimonas</taxon>
    </lineage>
</organism>
<feature type="transmembrane region" description="Helical" evidence="8">
    <location>
        <begin position="122"/>
        <end position="145"/>
    </location>
</feature>
<feature type="transmembrane region" description="Helical" evidence="8">
    <location>
        <begin position="58"/>
        <end position="77"/>
    </location>
</feature>
<sequence length="513" mass="58213">MKNRNPKANLFERDIVRTYRPEEKEIKRDAAEVELPVNARRLAQMLERRVLSPRLASGLVRLFEIVVLGLLAIVCLRNSVDGLIARLSLSALLIVVLAAMMQMTHGYEPAVLRSRRSQFLRLGASIFSATIIVGLCASLTGKLTWALTHDLWIWAIAGFGLLSVVRFFLARRMRRWVRNGFMERRAILVGGGSAAEAFIRRLEMHPDNDVRICGIFDDRSDDRSPPIVAGYPKLGSIAQLTEFARRAHIDMLIVTLPMSAQARLLSIMRELWVLPLDIRVAASSADLRFRSRSHSFLGDIPLLNAFDRPLAEWSMITKRTLDLVVGTFALIALSPVMMATAIAIKLDSPGPVFFRQKRHGFNNQIINVWKFRSLRHEMADPLARKIVTHNDPRVTRVGRFIRRSSIDELPQLFNVLTGELSLVGPRPHAVHARSSYDATFTEIVDGYFGRHKVKPGITGWAQINGWRGEIDDSEKLKKRFDYDLYYIENWSLLLDIRILVMTPISLLRSQGAY</sequence>
<dbReference type="InterPro" id="IPR017473">
    <property type="entry name" value="Undecaprenyl-P_gluc_Ptfrase"/>
</dbReference>
<keyword evidence="6 8" id="KW-0472">Membrane</keyword>
<evidence type="ECO:0000313" key="10">
    <source>
        <dbReference type="EMBL" id="KTQ96754.1"/>
    </source>
</evidence>
<feature type="transmembrane region" description="Helical" evidence="8">
    <location>
        <begin position="151"/>
        <end position="169"/>
    </location>
</feature>
<reference evidence="10 11" key="1">
    <citation type="journal article" date="2016" name="Front. Microbiol.">
        <title>Genomic Resource of Rice Seed Associated Bacteria.</title>
        <authorList>
            <person name="Midha S."/>
            <person name="Bansal K."/>
            <person name="Sharma S."/>
            <person name="Kumar N."/>
            <person name="Patil P.P."/>
            <person name="Chaudhry V."/>
            <person name="Patil P.B."/>
        </authorList>
    </citation>
    <scope>NUCLEOTIDE SEQUENCE [LARGE SCALE GENOMIC DNA]</scope>
    <source>
        <strain evidence="10 11">NS226</strain>
    </source>
</reference>
<keyword evidence="5 8" id="KW-1133">Transmembrane helix</keyword>
<dbReference type="InterPro" id="IPR036291">
    <property type="entry name" value="NAD(P)-bd_dom_sf"/>
</dbReference>
<dbReference type="PATRIC" id="fig|401562.3.peg.572"/>
<dbReference type="Gene3D" id="3.40.50.720">
    <property type="entry name" value="NAD(P)-binding Rossmann-like Domain"/>
    <property type="match status" value="1"/>
</dbReference>
<comment type="caution">
    <text evidence="10">The sequence shown here is derived from an EMBL/GenBank/DDBJ whole genome shotgun (WGS) entry which is preliminary data.</text>
</comment>
<evidence type="ECO:0000256" key="6">
    <source>
        <dbReference type="ARBA" id="ARBA00023136"/>
    </source>
</evidence>